<reference evidence="2" key="1">
    <citation type="journal article" date="2020" name="bioRxiv">
        <title>Historical genomics reveals the evolutionary mechanisms behind multiple outbreaks of the host-specific coffee wilt pathogen Fusarium xylarioides.</title>
        <authorList>
            <person name="Peck D."/>
            <person name="Nowell R.W."/>
            <person name="Flood J."/>
            <person name="Ryan M.J."/>
            <person name="Barraclough T.G."/>
        </authorList>
    </citation>
    <scope>NUCLEOTIDE SEQUENCE</scope>
    <source>
        <strain evidence="2">IMI 127659i</strain>
    </source>
</reference>
<name>A0A9P7HQZ1_9HYPO</name>
<dbReference type="AlphaFoldDB" id="A0A9P7HQZ1"/>
<feature type="region of interest" description="Disordered" evidence="1">
    <location>
        <begin position="1"/>
        <end position="22"/>
    </location>
</feature>
<accession>A0A9P7HQZ1</accession>
<dbReference type="EMBL" id="JADFTT010000220">
    <property type="protein sequence ID" value="KAG5765028.1"/>
    <property type="molecule type" value="Genomic_DNA"/>
</dbReference>
<reference evidence="2" key="2">
    <citation type="submission" date="2020-10" db="EMBL/GenBank/DDBJ databases">
        <authorList>
            <person name="Peck L.D."/>
            <person name="Nowell R.W."/>
            <person name="Flood J."/>
            <person name="Ryan M.J."/>
            <person name="Barraclough T.G."/>
        </authorList>
    </citation>
    <scope>NUCLEOTIDE SEQUENCE</scope>
    <source>
        <strain evidence="2">IMI 127659i</strain>
    </source>
</reference>
<feature type="compositionally biased region" description="Polar residues" evidence="1">
    <location>
        <begin position="226"/>
        <end position="258"/>
    </location>
</feature>
<evidence type="ECO:0000313" key="3">
    <source>
        <dbReference type="Proteomes" id="UP000750502"/>
    </source>
</evidence>
<sequence length="258" mass="28793">MAATPAASSQGEPSRVGLRFRPHDGSERVQERDFVRLWKLTPKYIIYRSHFSPAHVTRHAESLFETLTAAFNGVEQDMALDLPLKLRKAVAKLWERTSTREVIDKAQVSTLMPYQRLAGIQKQLGYSDWFFMAAWLGPGHPFLESIRKDMSDLWGVPFPTDSITYPKVVPIETQMSLFYGKPASTPAPNESSIEERAEAIEKETNNSPVNGLSATITGHLPDMVSESGSGTRMQALETNLAPTNSELENTQKQLSNLD</sequence>
<gene>
    <name evidence="2" type="ORF">H9Q72_006916</name>
</gene>
<protein>
    <submittedName>
        <fullName evidence="2">Uncharacterized protein</fullName>
    </submittedName>
</protein>
<feature type="compositionally biased region" description="Polar residues" evidence="1">
    <location>
        <begin position="1"/>
        <end position="12"/>
    </location>
</feature>
<keyword evidence="3" id="KW-1185">Reference proteome</keyword>
<dbReference type="OrthoDB" id="5059649at2759"/>
<evidence type="ECO:0000256" key="1">
    <source>
        <dbReference type="SAM" id="MobiDB-lite"/>
    </source>
</evidence>
<organism evidence="2 3">
    <name type="scientific">Fusarium xylarioides</name>
    <dbReference type="NCBI Taxonomy" id="221167"/>
    <lineage>
        <taxon>Eukaryota</taxon>
        <taxon>Fungi</taxon>
        <taxon>Dikarya</taxon>
        <taxon>Ascomycota</taxon>
        <taxon>Pezizomycotina</taxon>
        <taxon>Sordariomycetes</taxon>
        <taxon>Hypocreomycetidae</taxon>
        <taxon>Hypocreales</taxon>
        <taxon>Nectriaceae</taxon>
        <taxon>Fusarium</taxon>
        <taxon>Fusarium fujikuroi species complex</taxon>
    </lineage>
</organism>
<feature type="region of interest" description="Disordered" evidence="1">
    <location>
        <begin position="217"/>
        <end position="258"/>
    </location>
</feature>
<evidence type="ECO:0000313" key="2">
    <source>
        <dbReference type="EMBL" id="KAG5765028.1"/>
    </source>
</evidence>
<dbReference type="Proteomes" id="UP000750502">
    <property type="component" value="Unassembled WGS sequence"/>
</dbReference>
<comment type="caution">
    <text evidence="2">The sequence shown here is derived from an EMBL/GenBank/DDBJ whole genome shotgun (WGS) entry which is preliminary data.</text>
</comment>
<proteinExistence type="predicted"/>